<accession>A0A917LVU9</accession>
<dbReference type="InterPro" id="IPR013689">
    <property type="entry name" value="RNA_helicase_ATP-dep_HrpB_C"/>
</dbReference>
<keyword evidence="9" id="KW-1185">Reference proteome</keyword>
<keyword evidence="2" id="KW-0378">Hydrolase</keyword>
<dbReference type="Gene3D" id="3.40.50.300">
    <property type="entry name" value="P-loop containing nucleotide triphosphate hydrolases"/>
    <property type="match status" value="2"/>
</dbReference>
<feature type="domain" description="Helicase C-terminal" evidence="7">
    <location>
        <begin position="203"/>
        <end position="366"/>
    </location>
</feature>
<comment type="caution">
    <text evidence="8">The sequence shown here is derived from an EMBL/GenBank/DDBJ whole genome shotgun (WGS) entry which is preliminary data.</text>
</comment>
<dbReference type="InterPro" id="IPR011545">
    <property type="entry name" value="DEAD/DEAH_box_helicase_dom"/>
</dbReference>
<dbReference type="FunFam" id="3.40.50.300:FF:002125">
    <property type="entry name" value="ATP-dependent helicase HrpB"/>
    <property type="match status" value="1"/>
</dbReference>
<dbReference type="Pfam" id="PF00270">
    <property type="entry name" value="DEAD"/>
    <property type="match status" value="1"/>
</dbReference>
<reference evidence="8" key="1">
    <citation type="journal article" date="2014" name="Int. J. Syst. Evol. Microbiol.">
        <title>Complete genome sequence of Corynebacterium casei LMG S-19264T (=DSM 44701T), isolated from a smear-ripened cheese.</title>
        <authorList>
            <consortium name="US DOE Joint Genome Institute (JGI-PGF)"/>
            <person name="Walter F."/>
            <person name="Albersmeier A."/>
            <person name="Kalinowski J."/>
            <person name="Ruckert C."/>
        </authorList>
    </citation>
    <scope>NUCLEOTIDE SEQUENCE</scope>
    <source>
        <strain evidence="8">CGMCC 1.15425</strain>
    </source>
</reference>
<dbReference type="SMART" id="SM00490">
    <property type="entry name" value="HELICc"/>
    <property type="match status" value="1"/>
</dbReference>
<keyword evidence="1" id="KW-0547">Nucleotide-binding</keyword>
<dbReference type="RefSeq" id="WP_068811944.1">
    <property type="nucleotide sequence ID" value="NZ_BMIY01000006.1"/>
</dbReference>
<dbReference type="InterPro" id="IPR014001">
    <property type="entry name" value="Helicase_ATP-bd"/>
</dbReference>
<evidence type="ECO:0000259" key="6">
    <source>
        <dbReference type="PROSITE" id="PS51192"/>
    </source>
</evidence>
<dbReference type="GO" id="GO:0004386">
    <property type="term" value="F:helicase activity"/>
    <property type="evidence" value="ECO:0007669"/>
    <property type="project" value="UniProtKB-KW"/>
</dbReference>
<keyword evidence="3 8" id="KW-0347">Helicase</keyword>
<dbReference type="PANTHER" id="PTHR43519">
    <property type="entry name" value="ATP-DEPENDENT RNA HELICASE HRPB"/>
    <property type="match status" value="1"/>
</dbReference>
<dbReference type="InterPro" id="IPR049614">
    <property type="entry name" value="HrpB_DEXH"/>
</dbReference>
<organism evidence="8 9">
    <name type="scientific">Pseudohongiella nitratireducens</name>
    <dbReference type="NCBI Taxonomy" id="1768907"/>
    <lineage>
        <taxon>Bacteria</taxon>
        <taxon>Pseudomonadati</taxon>
        <taxon>Pseudomonadota</taxon>
        <taxon>Gammaproteobacteria</taxon>
        <taxon>Pseudomonadales</taxon>
        <taxon>Pseudohongiellaceae</taxon>
        <taxon>Pseudohongiella</taxon>
    </lineage>
</organism>
<reference evidence="8" key="2">
    <citation type="submission" date="2020-09" db="EMBL/GenBank/DDBJ databases">
        <authorList>
            <person name="Sun Q."/>
            <person name="Zhou Y."/>
        </authorList>
    </citation>
    <scope>NUCLEOTIDE SEQUENCE</scope>
    <source>
        <strain evidence="8">CGMCC 1.15425</strain>
    </source>
</reference>
<dbReference type="GO" id="GO:0005524">
    <property type="term" value="F:ATP binding"/>
    <property type="evidence" value="ECO:0007669"/>
    <property type="project" value="UniProtKB-KW"/>
</dbReference>
<dbReference type="OrthoDB" id="9805617at2"/>
<feature type="region of interest" description="Disordered" evidence="5">
    <location>
        <begin position="817"/>
        <end position="841"/>
    </location>
</feature>
<dbReference type="SUPFAM" id="SSF52540">
    <property type="entry name" value="P-loop containing nucleoside triphosphate hydrolases"/>
    <property type="match status" value="1"/>
</dbReference>
<evidence type="ECO:0000256" key="3">
    <source>
        <dbReference type="ARBA" id="ARBA00022806"/>
    </source>
</evidence>
<dbReference type="InterPro" id="IPR001650">
    <property type="entry name" value="Helicase_C-like"/>
</dbReference>
<evidence type="ECO:0000256" key="4">
    <source>
        <dbReference type="ARBA" id="ARBA00022840"/>
    </source>
</evidence>
<evidence type="ECO:0000313" key="9">
    <source>
        <dbReference type="Proteomes" id="UP000627715"/>
    </source>
</evidence>
<sequence>MQFPVDDVLDDINAALKTHNRCLLIATPGAGKTTRVPLALLKELPTGKRWLLLEPRRVAARLAATYMAKQLDEPLGQRVGYRVRGEHKVSSQTRLEVVTQGILTRMLQDDPMLEGIQGIIFDEFHERSLDADVGLALSLDVQQGLREDLQILIMSATLDSNSLLAVLGSDTPVIESSGRLYPVSTHYRSARPQENSTEHQVRVIQEAILAHDGDALVFLPGQHEIRQLERALFAKLAGAIDIMPLHGRLSLSQQQAVLSPDKDNTRRIILTTALAESSLTVPGVSIVVDAGWERRADYQPRSGMTRLITTRVNQASADQRQGRAARTGPGFCYRLWPEESMLAAHRTPEIDCSDLESLQFELSRWGVEDARSLSWVTPPPSAAMQSAKDALFRLHLLSGKGTLTPLGNRCTAWPTSPRLAIVLQTALDAAHSHPQQQDMLSELACRLVTTLETPGSLTSEDLGSVLDLDTNANTRQPNLRQWIRTFQQWQTRFQRQLNQKPSPSSPPQQHEKSAHAWLARLLLHAWPERLAVKRQPGIFQLATGHQVKLDPHHPLSRHELLVVPSLNGNLQGARIYLAIGIEAETLTSLQPETANWSLSAGWDERLQRIVARESRCYRSGNDSLTLQSRTASSGLHAVDSEARQNAWMEGIRIHGLPWQDADFQTIQRLRLAHRHLDGDWPDIQQAELEASARHWLLPHLASLSRFEQLNSLSLMTLYLQQLDWSQQQTLNDLLPLYMRVPSGSNIRIDYNHDTPVLAVKLQEMFGLDDHPSLMAGRLPLSVHLLSPARRPVQVTQDLPGFWRSSYFAVRKDMRGRYPKHPWPEDPLEAPATAGTKRKQGQ</sequence>
<dbReference type="CDD" id="cd17990">
    <property type="entry name" value="DEXHc_HrpB"/>
    <property type="match status" value="1"/>
</dbReference>
<dbReference type="CDD" id="cd18791">
    <property type="entry name" value="SF2_C_RHA"/>
    <property type="match status" value="1"/>
</dbReference>
<dbReference type="PROSITE" id="PS51194">
    <property type="entry name" value="HELICASE_CTER"/>
    <property type="match status" value="1"/>
</dbReference>
<keyword evidence="4" id="KW-0067">ATP-binding</keyword>
<evidence type="ECO:0000256" key="1">
    <source>
        <dbReference type="ARBA" id="ARBA00022741"/>
    </source>
</evidence>
<dbReference type="AlphaFoldDB" id="A0A917LVU9"/>
<dbReference type="SMART" id="SM00487">
    <property type="entry name" value="DEXDc"/>
    <property type="match status" value="1"/>
</dbReference>
<gene>
    <name evidence="8" type="primary">hrpB</name>
    <name evidence="8" type="ORF">GCM10011403_14690</name>
</gene>
<dbReference type="PANTHER" id="PTHR43519:SF1">
    <property type="entry name" value="ATP-DEPENDENT RNA HELICASE HRPB"/>
    <property type="match status" value="1"/>
</dbReference>
<evidence type="ECO:0000256" key="5">
    <source>
        <dbReference type="SAM" id="MobiDB-lite"/>
    </source>
</evidence>
<dbReference type="GO" id="GO:0016787">
    <property type="term" value="F:hydrolase activity"/>
    <property type="evidence" value="ECO:0007669"/>
    <property type="project" value="UniProtKB-KW"/>
</dbReference>
<protein>
    <submittedName>
        <fullName evidence="8">ATP-dependent helicase HrpB</fullName>
    </submittedName>
</protein>
<dbReference type="GO" id="GO:0003676">
    <property type="term" value="F:nucleic acid binding"/>
    <property type="evidence" value="ECO:0007669"/>
    <property type="project" value="InterPro"/>
</dbReference>
<dbReference type="Gene3D" id="1.20.120.1080">
    <property type="match status" value="1"/>
</dbReference>
<dbReference type="Proteomes" id="UP000627715">
    <property type="component" value="Unassembled WGS sequence"/>
</dbReference>
<evidence type="ECO:0000313" key="8">
    <source>
        <dbReference type="EMBL" id="GGG58409.1"/>
    </source>
</evidence>
<dbReference type="PIRSF" id="PIRSF005496">
    <property type="entry name" value="ATP_hel_hrpB"/>
    <property type="match status" value="1"/>
</dbReference>
<dbReference type="NCBIfam" id="TIGR01970">
    <property type="entry name" value="DEAH_box_HrpB"/>
    <property type="match status" value="1"/>
</dbReference>
<dbReference type="Pfam" id="PF08482">
    <property type="entry name" value="HrpB_C"/>
    <property type="match status" value="1"/>
</dbReference>
<dbReference type="InterPro" id="IPR010225">
    <property type="entry name" value="HrpB"/>
</dbReference>
<dbReference type="PROSITE" id="PS51192">
    <property type="entry name" value="HELICASE_ATP_BIND_1"/>
    <property type="match status" value="1"/>
</dbReference>
<evidence type="ECO:0000256" key="2">
    <source>
        <dbReference type="ARBA" id="ARBA00022801"/>
    </source>
</evidence>
<dbReference type="InterPro" id="IPR027417">
    <property type="entry name" value="P-loop_NTPase"/>
</dbReference>
<name>A0A917LVU9_9GAMM</name>
<feature type="domain" description="Helicase ATP-binding" evidence="6">
    <location>
        <begin position="13"/>
        <end position="176"/>
    </location>
</feature>
<dbReference type="Pfam" id="PF00271">
    <property type="entry name" value="Helicase_C"/>
    <property type="match status" value="1"/>
</dbReference>
<dbReference type="EMBL" id="BMIY01000006">
    <property type="protein sequence ID" value="GGG58409.1"/>
    <property type="molecule type" value="Genomic_DNA"/>
</dbReference>
<proteinExistence type="predicted"/>
<evidence type="ECO:0000259" key="7">
    <source>
        <dbReference type="PROSITE" id="PS51194"/>
    </source>
</evidence>